<dbReference type="Gene3D" id="3.40.50.12580">
    <property type="match status" value="1"/>
</dbReference>
<comment type="similarity">
    <text evidence="2">Belongs to the CDP-glycerol glycerophosphotransferase family.</text>
</comment>
<keyword evidence="6" id="KW-0472">Membrane</keyword>
<dbReference type="GO" id="GO:0047355">
    <property type="term" value="F:CDP-glycerol glycerophosphotransferase activity"/>
    <property type="evidence" value="ECO:0007669"/>
    <property type="project" value="InterPro"/>
</dbReference>
<protein>
    <submittedName>
        <fullName evidence="7">CDP-glycerol glycerophosphotransferase family protein</fullName>
    </submittedName>
</protein>
<evidence type="ECO:0000256" key="2">
    <source>
        <dbReference type="ARBA" id="ARBA00010488"/>
    </source>
</evidence>
<evidence type="ECO:0000256" key="4">
    <source>
        <dbReference type="ARBA" id="ARBA00022679"/>
    </source>
</evidence>
<evidence type="ECO:0000256" key="5">
    <source>
        <dbReference type="ARBA" id="ARBA00022944"/>
    </source>
</evidence>
<evidence type="ECO:0000256" key="6">
    <source>
        <dbReference type="ARBA" id="ARBA00023136"/>
    </source>
</evidence>
<dbReference type="SUPFAM" id="SSF53756">
    <property type="entry name" value="UDP-Glycosyltransferase/glycogen phosphorylase"/>
    <property type="match status" value="1"/>
</dbReference>
<dbReference type="InterPro" id="IPR043149">
    <property type="entry name" value="TagF_N"/>
</dbReference>
<gene>
    <name evidence="7" type="ORF">DIW15_04135</name>
</gene>
<dbReference type="Proteomes" id="UP000262195">
    <property type="component" value="Unassembled WGS sequence"/>
</dbReference>
<dbReference type="Gene3D" id="3.40.50.11820">
    <property type="match status" value="1"/>
</dbReference>
<dbReference type="InterPro" id="IPR051612">
    <property type="entry name" value="Teichoic_Acid_Biosynth"/>
</dbReference>
<dbReference type="EMBL" id="DQHO01000027">
    <property type="protein sequence ID" value="HCS93879.1"/>
    <property type="molecule type" value="Genomic_DNA"/>
</dbReference>
<keyword evidence="3" id="KW-1003">Cell membrane</keyword>
<keyword evidence="5" id="KW-0777">Teichoic acid biosynthesis</keyword>
<comment type="caution">
    <text evidence="7">The sequence shown here is derived from an EMBL/GenBank/DDBJ whole genome shotgun (WGS) entry which is preliminary data.</text>
</comment>
<dbReference type="PANTHER" id="PTHR37316">
    <property type="entry name" value="TEICHOIC ACID GLYCEROL-PHOSPHATE PRIMASE"/>
    <property type="match status" value="1"/>
</dbReference>
<dbReference type="GO" id="GO:0019350">
    <property type="term" value="P:teichoic acid biosynthetic process"/>
    <property type="evidence" value="ECO:0007669"/>
    <property type="project" value="UniProtKB-KW"/>
</dbReference>
<evidence type="ECO:0000313" key="8">
    <source>
        <dbReference type="Proteomes" id="UP000262195"/>
    </source>
</evidence>
<name>A0A3D4S4Y1_9ENTE</name>
<sequence>MKQRHSYNRSGELVNARMTDWAKGGYEQLLKLMAKQNRCKLNETKVRPLVVYVETFPSNDRGFIDELDSAITELADFIVISDRNKDYPLKFSPQFLNHSFKALITADIVLCDNYVPFLQRQYLNPHAVVIELWHATGAIKCFGYEDPETVKRTLAEQARFHRVYDTIDYFVVGSDKMAEIFEESYEVSANHFLKTGSPRTDIFFDYKRLTMTTETKKKLGLTDRPLIFYTPTYRKTAVTTFPLDVQKMRENFGETHQLVVQLHPHDDDLYRLVEDQLLEDDDFLVINHEPTILPQLLTLTEWLITDYSSVVFEYALANPNGNALFYWYDQEAYEKKVGIQPGFDQELPGPLVHSTNELLLAMTLHTRTDFKDFNAVWNQYNDGHASKRLLTKIKEWLNEID</sequence>
<dbReference type="STRING" id="1121105.GCA_000421665_00371"/>
<dbReference type="InterPro" id="IPR043148">
    <property type="entry name" value="TagF_C"/>
</dbReference>
<evidence type="ECO:0000313" key="7">
    <source>
        <dbReference type="EMBL" id="HCS93879.1"/>
    </source>
</evidence>
<evidence type="ECO:0000256" key="1">
    <source>
        <dbReference type="ARBA" id="ARBA00004202"/>
    </source>
</evidence>
<proteinExistence type="inferred from homology"/>
<keyword evidence="4 7" id="KW-0808">Transferase</keyword>
<dbReference type="Pfam" id="PF04464">
    <property type="entry name" value="Glyphos_transf"/>
    <property type="match status" value="1"/>
</dbReference>
<comment type="subcellular location">
    <subcellularLocation>
        <location evidence="1">Cell membrane</location>
        <topology evidence="1">Peripheral membrane protein</topology>
    </subcellularLocation>
</comment>
<dbReference type="GO" id="GO:0005886">
    <property type="term" value="C:plasma membrane"/>
    <property type="evidence" value="ECO:0007669"/>
    <property type="project" value="UniProtKB-SubCell"/>
</dbReference>
<organism evidence="7 8">
    <name type="scientific">Bavariicoccus seileri</name>
    <dbReference type="NCBI Taxonomy" id="549685"/>
    <lineage>
        <taxon>Bacteria</taxon>
        <taxon>Bacillati</taxon>
        <taxon>Bacillota</taxon>
        <taxon>Bacilli</taxon>
        <taxon>Lactobacillales</taxon>
        <taxon>Enterococcaceae</taxon>
        <taxon>Bavariicoccus</taxon>
    </lineage>
</organism>
<evidence type="ECO:0000256" key="3">
    <source>
        <dbReference type="ARBA" id="ARBA00022475"/>
    </source>
</evidence>
<accession>A0A3D4S4Y1</accession>
<dbReference type="InterPro" id="IPR007554">
    <property type="entry name" value="Glycerophosphate_synth"/>
</dbReference>
<dbReference type="PANTHER" id="PTHR37316:SF1">
    <property type="entry name" value="TEICHOIC ACID GLYCEROL-PHOSPHATE PRIMASE"/>
    <property type="match status" value="1"/>
</dbReference>
<dbReference type="AlphaFoldDB" id="A0A3D4S4Y1"/>
<reference evidence="7 8" key="1">
    <citation type="journal article" date="2018" name="Nat. Biotechnol.">
        <title>A standardized bacterial taxonomy based on genome phylogeny substantially revises the tree of life.</title>
        <authorList>
            <person name="Parks D.H."/>
            <person name="Chuvochina M."/>
            <person name="Waite D.W."/>
            <person name="Rinke C."/>
            <person name="Skarshewski A."/>
            <person name="Chaumeil P.A."/>
            <person name="Hugenholtz P."/>
        </authorList>
    </citation>
    <scope>NUCLEOTIDE SEQUENCE [LARGE SCALE GENOMIC DNA]</scope>
    <source>
        <strain evidence="7">UBA11306</strain>
    </source>
</reference>